<dbReference type="PROSITE" id="PS51186">
    <property type="entry name" value="GNAT"/>
    <property type="match status" value="1"/>
</dbReference>
<dbReference type="RefSeq" id="WP_109721918.1">
    <property type="nucleotide sequence ID" value="NZ_QGHC01000001.1"/>
</dbReference>
<keyword evidence="3" id="KW-1185">Reference proteome</keyword>
<name>A0A316IH77_9GAMM</name>
<dbReference type="AlphaFoldDB" id="A0A316IH77"/>
<dbReference type="SUPFAM" id="SSF55729">
    <property type="entry name" value="Acyl-CoA N-acyltransferases (Nat)"/>
    <property type="match status" value="1"/>
</dbReference>
<dbReference type="Gene3D" id="3.40.630.30">
    <property type="match status" value="1"/>
</dbReference>
<sequence>MPIADFRIETERLILRPPRIEDFDAYAANMADAEAARFIGGQQPRAVAWRGFLASAGAWMIQGFSMFSVIEKSSGRWIGRLGPWYPEGWPGREVGWGLARHAWGKGYAYEGCVAAIDWTFEHLGWDEMIHSIDPANRASQKLAQRLGSTCRGPGRLPPPYEDAPVEIWGQRREDWRRRRA</sequence>
<dbReference type="GO" id="GO:0016747">
    <property type="term" value="F:acyltransferase activity, transferring groups other than amino-acyl groups"/>
    <property type="evidence" value="ECO:0007669"/>
    <property type="project" value="InterPro"/>
</dbReference>
<organism evidence="2 3">
    <name type="scientific">Fulvimonas soli</name>
    <dbReference type="NCBI Taxonomy" id="155197"/>
    <lineage>
        <taxon>Bacteria</taxon>
        <taxon>Pseudomonadati</taxon>
        <taxon>Pseudomonadota</taxon>
        <taxon>Gammaproteobacteria</taxon>
        <taxon>Lysobacterales</taxon>
        <taxon>Rhodanobacteraceae</taxon>
        <taxon>Fulvimonas</taxon>
    </lineage>
</organism>
<dbReference type="EMBL" id="QGHC01000001">
    <property type="protein sequence ID" value="PWK92872.1"/>
    <property type="molecule type" value="Genomic_DNA"/>
</dbReference>
<accession>A0A316IH77</accession>
<dbReference type="PANTHER" id="PTHR43792:SF1">
    <property type="entry name" value="N-ACETYLTRANSFERASE DOMAIN-CONTAINING PROTEIN"/>
    <property type="match status" value="1"/>
</dbReference>
<proteinExistence type="predicted"/>
<gene>
    <name evidence="2" type="ORF">C7456_101210</name>
</gene>
<dbReference type="Pfam" id="PF13302">
    <property type="entry name" value="Acetyltransf_3"/>
    <property type="match status" value="1"/>
</dbReference>
<dbReference type="InterPro" id="IPR051531">
    <property type="entry name" value="N-acetyltransferase"/>
</dbReference>
<feature type="domain" description="N-acetyltransferase" evidence="1">
    <location>
        <begin position="13"/>
        <end position="174"/>
    </location>
</feature>
<comment type="caution">
    <text evidence="2">The sequence shown here is derived from an EMBL/GenBank/DDBJ whole genome shotgun (WGS) entry which is preliminary data.</text>
</comment>
<evidence type="ECO:0000313" key="3">
    <source>
        <dbReference type="Proteomes" id="UP000245812"/>
    </source>
</evidence>
<keyword evidence="2" id="KW-0808">Transferase</keyword>
<evidence type="ECO:0000313" key="2">
    <source>
        <dbReference type="EMBL" id="PWK92872.1"/>
    </source>
</evidence>
<dbReference type="Proteomes" id="UP000245812">
    <property type="component" value="Unassembled WGS sequence"/>
</dbReference>
<dbReference type="PANTHER" id="PTHR43792">
    <property type="entry name" value="GNAT FAMILY, PUTATIVE (AFU_ORTHOLOGUE AFUA_3G00765)-RELATED-RELATED"/>
    <property type="match status" value="1"/>
</dbReference>
<dbReference type="InterPro" id="IPR000182">
    <property type="entry name" value="GNAT_dom"/>
</dbReference>
<reference evidence="2 3" key="1">
    <citation type="submission" date="2018-05" db="EMBL/GenBank/DDBJ databases">
        <title>Genomic Encyclopedia of Type Strains, Phase IV (KMG-IV): sequencing the most valuable type-strain genomes for metagenomic binning, comparative biology and taxonomic classification.</title>
        <authorList>
            <person name="Goeker M."/>
        </authorList>
    </citation>
    <scope>NUCLEOTIDE SEQUENCE [LARGE SCALE GENOMIC DNA]</scope>
    <source>
        <strain evidence="2 3">DSM 14263</strain>
    </source>
</reference>
<protein>
    <submittedName>
        <fullName evidence="2">RimJ/RimL family protein N-acetyltransferase</fullName>
    </submittedName>
</protein>
<dbReference type="InterPro" id="IPR016181">
    <property type="entry name" value="Acyl_CoA_acyltransferase"/>
</dbReference>
<evidence type="ECO:0000259" key="1">
    <source>
        <dbReference type="PROSITE" id="PS51186"/>
    </source>
</evidence>